<protein>
    <recommendedName>
        <fullName evidence="3">Phytase-like domain-containing protein</fullName>
    </recommendedName>
</protein>
<keyword evidence="2" id="KW-1185">Reference proteome</keyword>
<proteinExistence type="predicted"/>
<dbReference type="Proteomes" id="UP001216907">
    <property type="component" value="Unassembled WGS sequence"/>
</dbReference>
<gene>
    <name evidence="1" type="ORF">PZE19_31720</name>
</gene>
<evidence type="ECO:0000313" key="2">
    <source>
        <dbReference type="Proteomes" id="UP001216907"/>
    </source>
</evidence>
<reference evidence="1 2" key="1">
    <citation type="submission" date="2023-03" db="EMBL/GenBank/DDBJ databases">
        <title>Paludisphaera mucosa sp. nov. a novel planctomycete from northern fen.</title>
        <authorList>
            <person name="Ivanova A."/>
        </authorList>
    </citation>
    <scope>NUCLEOTIDE SEQUENCE [LARGE SCALE GENOMIC DNA]</scope>
    <source>
        <strain evidence="1 2">Pla2</strain>
    </source>
</reference>
<sequence>MDVFRAERRLVLSAPGAPILLLAAAILTGVLPALAVMNPPEFHDAADQPATGAEPPSAAVPEILKLPGSAAELAGVSLARFRDAASAERSVLVVSGCGGGGPINSFGQIHNLVVSATPMDRNAGTSSLRLDFLGAPEKVTADSIEDTEAINGTLEVLDPNGAVVMKTNTIRRYTLTGSVPRKFELTGEAVMDRDGAATPIRFDVSNLDGPLSFSIRNTTGTVLASSKYAPSMDSTIQLKRPHGKSEGIVRVLDAGNGQALDELKIEGQMGGSVWDGEHVWQIVYSASKIVEIGLTPKARIVGSIPTPGKGHWGGLAFDGKNLWIHGKRSTDQGYVLVTISREDGRVLKESPADPAINGLAWIGGRLYAAINGQELRPMRLGSSIRELDAATGAFKPEEYAMPDGVFAHELEHDGDGSLLICTCTAQGYFDAPLSLRRMIMPKR</sequence>
<accession>A0ABT6FLA2</accession>
<dbReference type="SUPFAM" id="SSF50969">
    <property type="entry name" value="YVTN repeat-like/Quinoprotein amine dehydrogenase"/>
    <property type="match status" value="1"/>
</dbReference>
<dbReference type="InterPro" id="IPR011044">
    <property type="entry name" value="Quino_amine_DH_bsu"/>
</dbReference>
<name>A0ABT6FLA2_9BACT</name>
<dbReference type="RefSeq" id="WP_277864686.1">
    <property type="nucleotide sequence ID" value="NZ_JARRAG010000005.1"/>
</dbReference>
<comment type="caution">
    <text evidence="1">The sequence shown here is derived from an EMBL/GenBank/DDBJ whole genome shotgun (WGS) entry which is preliminary data.</text>
</comment>
<evidence type="ECO:0000313" key="1">
    <source>
        <dbReference type="EMBL" id="MDG3008361.1"/>
    </source>
</evidence>
<evidence type="ECO:0008006" key="3">
    <source>
        <dbReference type="Google" id="ProtNLM"/>
    </source>
</evidence>
<organism evidence="1 2">
    <name type="scientific">Paludisphaera mucosa</name>
    <dbReference type="NCBI Taxonomy" id="3030827"/>
    <lineage>
        <taxon>Bacteria</taxon>
        <taxon>Pseudomonadati</taxon>
        <taxon>Planctomycetota</taxon>
        <taxon>Planctomycetia</taxon>
        <taxon>Isosphaerales</taxon>
        <taxon>Isosphaeraceae</taxon>
        <taxon>Paludisphaera</taxon>
    </lineage>
</organism>
<dbReference type="EMBL" id="JARRAG010000005">
    <property type="protein sequence ID" value="MDG3008361.1"/>
    <property type="molecule type" value="Genomic_DNA"/>
</dbReference>